<evidence type="ECO:0000256" key="5">
    <source>
        <dbReference type="ARBA" id="ARBA00022741"/>
    </source>
</evidence>
<comment type="subcellular location">
    <subcellularLocation>
        <location evidence="1">Cytoplasm</location>
        <location evidence="1">Cytoskeleton</location>
        <location evidence="1">Cilium axoneme</location>
    </subcellularLocation>
</comment>
<keyword evidence="8 13" id="KW-0175">Coiled coil</keyword>
<dbReference type="InterPro" id="IPR013594">
    <property type="entry name" value="Dynein_heavy_tail"/>
</dbReference>
<dbReference type="EMBL" id="JASPKY010000137">
    <property type="protein sequence ID" value="KAK9731134.1"/>
    <property type="molecule type" value="Genomic_DNA"/>
</dbReference>
<keyword evidence="7" id="KW-0243">Dynein</keyword>
<dbReference type="Gene3D" id="1.20.58.1120">
    <property type="match status" value="1"/>
</dbReference>
<dbReference type="InterPro" id="IPR026983">
    <property type="entry name" value="DHC"/>
</dbReference>
<feature type="region of interest" description="Disordered" evidence="14">
    <location>
        <begin position="1"/>
        <end position="36"/>
    </location>
</feature>
<feature type="coiled-coil region" evidence="13">
    <location>
        <begin position="1230"/>
        <end position="1257"/>
    </location>
</feature>
<proteinExistence type="predicted"/>
<feature type="domain" description="Dynein heavy chain linker" evidence="16">
    <location>
        <begin position="1273"/>
        <end position="1679"/>
    </location>
</feature>
<dbReference type="GO" id="GO:0005874">
    <property type="term" value="C:microtubule"/>
    <property type="evidence" value="ECO:0007669"/>
    <property type="project" value="UniProtKB-KW"/>
</dbReference>
<keyword evidence="4" id="KW-0677">Repeat</keyword>
<sequence length="1869" mass="218877">MASPFLEEEEPQEKDSLFSDEESEVVEKVDTEEVVDEEPLPEYTDEELDKLIGYVKKITTLYDLRESDWDETNEAVIKDFFVNPSEPVLTVYFEEDTLKCLLDFPESPVVDLTYFVREPNEIFRVDTFHDRISFGTIDDSVEGSILKILENIYSPIFFNITTWPDSVKSDFCARFHMFLAKLTDLHHKMLGLTVIYIPKEGLNLSVEFASKDKELVKRLEGIVVYWTRQIRVVLQDQDQNTPDDLLCPVDEYEFWVYRYENLSGLNYQLTNKNLRHICDILASVQSIYVKQFMTLAEEINKNLIEVKSNIEYLQILKVPCTELRQIGSPEAIPPKLSRILNMIRYIWEHSPYYNTEEKIITICRALTNQIIIQCTEYIDLDVVFKDKHSTKAIKMFQVCIDCCIKYIQIYTLVSEAHTELTPRPWKLDKAPIFNHLDSYIQRCKDMIEICEAMITFGRFNETEEIPKPQFSGSRGVEFEKWCEKVESMFKESLEDVEMVQYLILNVQTSEWYDEILKFRGRMKDIEIVIENLVNSVFEQIPTLEDGVEAMGAFYNYSQRDSLKGLFERKTLFVFQLFRQEIQNCKQDLVEETEDYPANAPYYAGRAMMAQMKKSHLKISKKILEAAAWLPPCSIADDVFLQYDNLITSIDELVMSIYRKFIDSIGDDIMCRLNSPLMCRSATKTGLLESNMDRSLIQILEEIKYWSAMKFEIPQHIAALYKRQESLRFIYENVLQVVMDYNKILSSLSDEERLLFKQRLYVVEKKIAPGLSKLTWAADIGDEYIAECSACTAELQDFLDDYKTCNYQIVAICEKICDTPLINLQINQAYDLRDLILDMYTYRNKIISQLVGFYQDTVRYIIVVYEGFESQMASMTDNWVKYICKFDMLLEEAIRVCVKNSLQNMYEALHGDGTTGPNPILRLEANLKENRINFEPSLSDVAFFISDMLPSITNTLRSLPRLIDKFQIVIPEILPFFHIIENDADCILLQDLLNDEVKVNVFEIQEYMKSWEPFRDMWEVDKDKFIERYEQEKPNATQFDANIGRYTEVINNVQIQETITPVHFILVNCSDLKKSITEHCSQWQAKLCELLYKLTVNKINHVYEYTKTNGTRIMTRPANLKEMQESVELFERLRQEIESEEEEFPSITERISVLEKYRVFVPPEILELEKHIPEEWKKYLEILDEAEKMIGYAKDEFRAGLLESADVLKKDGATLLESFLLQGPFNADWGAEDAMAYLQAMRQQLKELRNRETQLRNDLQLFDLSLFESAEIARLEKELTSLELVWELTNEWNNAWESYKSGEFWSIETEEMETTAQTLFRKLTRLARELKDKGWTIVENTRSRVDAFRRTLPLIGDLKNSAMRTRHWDKVRVVIGQNFDENSPDFNLEAIIAMNMQDYAEDINEISNAATMELAIEKGIIAIAEIWKTMAIEVVPYKDKGVYRIKSVEECFQALEENMMQLSTMKSTRFVEPFAKEVDYWERTLSYIMESLESALGVQRQWLYLENIFAGEDIRKQLPKETEDFDRITQKWKMITLAMYEAKTAIEATTFRPAPYLLNNVNRLSELLELIQRALEKYLETKRHIFPRFYFISNDDMLEILGNAKKPEAVQPHFKKMFDNMNKLKLSKNAVSNKSEALGMFSEDGEYMEFPKQLLLDGAVEHWLCEVENMMRFTLRTEFKPCRNALKWLCEVENMMRFTLRTEFKPCRNALKKMLNKRDKWILTYCGQLCNACSQIQWTTNCTRALIHCKILESKKPLKRLRKKQNQVLSKLSELSRKDLPKLQRLKTNALITIEIHSRDVIDRMYKASTSAISYHLKMKHPEKLQAIRKDKAVKVSFPPTADSVSGKSTSSLSAEKQLTLSESFERPLL</sequence>
<dbReference type="GO" id="GO:0005858">
    <property type="term" value="C:axonemal dynein complex"/>
    <property type="evidence" value="ECO:0007669"/>
    <property type="project" value="TreeGrafter"/>
</dbReference>
<keyword evidence="5" id="KW-0547">Nucleotide-binding</keyword>
<dbReference type="Gene3D" id="3.20.180.20">
    <property type="entry name" value="Dynein heavy chain, N-terminal domain 2"/>
    <property type="match status" value="1"/>
</dbReference>
<keyword evidence="19" id="KW-1185">Reference proteome</keyword>
<dbReference type="PANTHER" id="PTHR46532:SF11">
    <property type="entry name" value="DYNEIN AXONEMAL HEAVY CHAIN 12"/>
    <property type="match status" value="1"/>
</dbReference>
<feature type="domain" description="Dynein heavy chain tail" evidence="15">
    <location>
        <begin position="216"/>
        <end position="783"/>
    </location>
</feature>
<gene>
    <name evidence="18" type="ORF">QE152_g13937</name>
</gene>
<evidence type="ECO:0000313" key="18">
    <source>
        <dbReference type="EMBL" id="KAK9731134.1"/>
    </source>
</evidence>
<dbReference type="InterPro" id="IPR013602">
    <property type="entry name" value="Dynein_heavy_linker"/>
</dbReference>
<evidence type="ECO:0000259" key="16">
    <source>
        <dbReference type="Pfam" id="PF08393"/>
    </source>
</evidence>
<dbReference type="GO" id="GO:0005524">
    <property type="term" value="F:ATP binding"/>
    <property type="evidence" value="ECO:0007669"/>
    <property type="project" value="UniProtKB-KW"/>
</dbReference>
<dbReference type="GO" id="GO:0045505">
    <property type="term" value="F:dynein intermediate chain binding"/>
    <property type="evidence" value="ECO:0007669"/>
    <property type="project" value="InterPro"/>
</dbReference>
<dbReference type="GO" id="GO:0007018">
    <property type="term" value="P:microtubule-based movement"/>
    <property type="evidence" value="ECO:0007669"/>
    <property type="project" value="InterPro"/>
</dbReference>
<evidence type="ECO:0000256" key="11">
    <source>
        <dbReference type="ARBA" id="ARBA00023212"/>
    </source>
</evidence>
<keyword evidence="10" id="KW-0505">Motor protein</keyword>
<dbReference type="Gene3D" id="1.10.287.2620">
    <property type="match status" value="1"/>
</dbReference>
<dbReference type="Proteomes" id="UP001458880">
    <property type="component" value="Unassembled WGS sequence"/>
</dbReference>
<keyword evidence="11" id="KW-0206">Cytoskeleton</keyword>
<evidence type="ECO:0000256" key="12">
    <source>
        <dbReference type="ARBA" id="ARBA00023273"/>
    </source>
</evidence>
<dbReference type="FunFam" id="1.10.287.2620:FF:000002">
    <property type="entry name" value="Dynein heavy chain 2, axonemal"/>
    <property type="match status" value="1"/>
</dbReference>
<dbReference type="FunFam" id="1.20.140.100:FF:000006">
    <property type="entry name" value="dynein heavy chain 2, axonemal"/>
    <property type="match status" value="1"/>
</dbReference>
<evidence type="ECO:0000256" key="3">
    <source>
        <dbReference type="ARBA" id="ARBA00022701"/>
    </source>
</evidence>
<dbReference type="Pfam" id="PF08393">
    <property type="entry name" value="DHC_N2"/>
    <property type="match status" value="1"/>
</dbReference>
<evidence type="ECO:0000259" key="17">
    <source>
        <dbReference type="Pfam" id="PF25007"/>
    </source>
</evidence>
<keyword evidence="2" id="KW-0963">Cytoplasm</keyword>
<organism evidence="18 19">
    <name type="scientific">Popillia japonica</name>
    <name type="common">Japanese beetle</name>
    <dbReference type="NCBI Taxonomy" id="7064"/>
    <lineage>
        <taxon>Eukaryota</taxon>
        <taxon>Metazoa</taxon>
        <taxon>Ecdysozoa</taxon>
        <taxon>Arthropoda</taxon>
        <taxon>Hexapoda</taxon>
        <taxon>Insecta</taxon>
        <taxon>Pterygota</taxon>
        <taxon>Neoptera</taxon>
        <taxon>Endopterygota</taxon>
        <taxon>Coleoptera</taxon>
        <taxon>Polyphaga</taxon>
        <taxon>Scarabaeiformia</taxon>
        <taxon>Scarabaeidae</taxon>
        <taxon>Rutelinae</taxon>
        <taxon>Popillia</taxon>
    </lineage>
</organism>
<name>A0AAW1LAW1_POPJA</name>
<keyword evidence="3" id="KW-0493">Microtubule</keyword>
<keyword evidence="6" id="KW-0067">ATP-binding</keyword>
<protein>
    <submittedName>
        <fullName evidence="18">Dynein heavy chain, N-terminal region 2</fullName>
    </submittedName>
</protein>
<evidence type="ECO:0000256" key="8">
    <source>
        <dbReference type="ARBA" id="ARBA00023054"/>
    </source>
</evidence>
<comment type="caution">
    <text evidence="18">The sequence shown here is derived from an EMBL/GenBank/DDBJ whole genome shotgun (WGS) entry which is preliminary data.</text>
</comment>
<feature type="compositionally biased region" description="Acidic residues" evidence="14">
    <location>
        <begin position="1"/>
        <end position="24"/>
    </location>
</feature>
<dbReference type="PANTHER" id="PTHR46532">
    <property type="entry name" value="MALE FERTILITY FACTOR KL5"/>
    <property type="match status" value="1"/>
</dbReference>
<evidence type="ECO:0000256" key="7">
    <source>
        <dbReference type="ARBA" id="ARBA00023017"/>
    </source>
</evidence>
<dbReference type="Gene3D" id="1.20.140.100">
    <property type="entry name" value="Dynein heavy chain, N-terminal domain 2"/>
    <property type="match status" value="1"/>
</dbReference>
<reference evidence="18 19" key="1">
    <citation type="journal article" date="2024" name="BMC Genomics">
        <title>De novo assembly and annotation of Popillia japonica's genome with initial clues to its potential as an invasive pest.</title>
        <authorList>
            <person name="Cucini C."/>
            <person name="Boschi S."/>
            <person name="Funari R."/>
            <person name="Cardaioli E."/>
            <person name="Iannotti N."/>
            <person name="Marturano G."/>
            <person name="Paoli F."/>
            <person name="Bruttini M."/>
            <person name="Carapelli A."/>
            <person name="Frati F."/>
            <person name="Nardi F."/>
        </authorList>
    </citation>
    <scope>NUCLEOTIDE SEQUENCE [LARGE SCALE GENOMIC DNA]</scope>
    <source>
        <strain evidence="18">DMR45628</strain>
    </source>
</reference>
<accession>A0AAW1LAW1</accession>
<dbReference type="InterPro" id="IPR056759">
    <property type="entry name" value="DYH2-5-8_CC"/>
</dbReference>
<dbReference type="Pfam" id="PF08385">
    <property type="entry name" value="DHC_N1"/>
    <property type="match status" value="1"/>
</dbReference>
<dbReference type="InterPro" id="IPR042228">
    <property type="entry name" value="Dynein_linker_3"/>
</dbReference>
<keyword evidence="9" id="KW-0969">Cilium</keyword>
<feature type="domain" description="Dynein axonemal heavy chain 2/5/8 coiled-coil" evidence="17">
    <location>
        <begin position="1084"/>
        <end position="1201"/>
    </location>
</feature>
<dbReference type="GO" id="GO:0051959">
    <property type="term" value="F:dynein light intermediate chain binding"/>
    <property type="evidence" value="ECO:0007669"/>
    <property type="project" value="InterPro"/>
</dbReference>
<evidence type="ECO:0000256" key="6">
    <source>
        <dbReference type="ARBA" id="ARBA00022840"/>
    </source>
</evidence>
<keyword evidence="12" id="KW-0966">Cell projection</keyword>
<dbReference type="InterPro" id="IPR042222">
    <property type="entry name" value="Dynein_2_N"/>
</dbReference>
<evidence type="ECO:0000256" key="2">
    <source>
        <dbReference type="ARBA" id="ARBA00022490"/>
    </source>
</evidence>
<evidence type="ECO:0000256" key="9">
    <source>
        <dbReference type="ARBA" id="ARBA00023069"/>
    </source>
</evidence>
<evidence type="ECO:0000256" key="13">
    <source>
        <dbReference type="SAM" id="Coils"/>
    </source>
</evidence>
<evidence type="ECO:0000256" key="4">
    <source>
        <dbReference type="ARBA" id="ARBA00022737"/>
    </source>
</evidence>
<evidence type="ECO:0000256" key="14">
    <source>
        <dbReference type="SAM" id="MobiDB-lite"/>
    </source>
</evidence>
<evidence type="ECO:0000256" key="10">
    <source>
        <dbReference type="ARBA" id="ARBA00023175"/>
    </source>
</evidence>
<feature type="coiled-coil region" evidence="13">
    <location>
        <begin position="1119"/>
        <end position="1149"/>
    </location>
</feature>
<dbReference type="Pfam" id="PF25007">
    <property type="entry name" value="DYH2-5-8_CC"/>
    <property type="match status" value="1"/>
</dbReference>
<evidence type="ECO:0000259" key="15">
    <source>
        <dbReference type="Pfam" id="PF08385"/>
    </source>
</evidence>
<evidence type="ECO:0000313" key="19">
    <source>
        <dbReference type="Proteomes" id="UP001458880"/>
    </source>
</evidence>
<evidence type="ECO:0000256" key="1">
    <source>
        <dbReference type="ARBA" id="ARBA00004430"/>
    </source>
</evidence>
<dbReference type="FunFam" id="3.20.180.20:FF:000001">
    <property type="entry name" value="Dynein axonemal heavy chain 5"/>
    <property type="match status" value="1"/>
</dbReference>